<dbReference type="Gene3D" id="3.40.50.850">
    <property type="entry name" value="Isochorismatase-like"/>
    <property type="match status" value="1"/>
</dbReference>
<dbReference type="GO" id="GO:0016787">
    <property type="term" value="F:hydrolase activity"/>
    <property type="evidence" value="ECO:0007669"/>
    <property type="project" value="UniProtKB-KW"/>
</dbReference>
<dbReference type="PANTHER" id="PTHR43540">
    <property type="entry name" value="PEROXYUREIDOACRYLATE/UREIDOACRYLATE AMIDOHYDROLASE-RELATED"/>
    <property type="match status" value="1"/>
</dbReference>
<dbReference type="OrthoDB" id="1157330at2"/>
<evidence type="ECO:0000313" key="4">
    <source>
        <dbReference type="Proteomes" id="UP000295793"/>
    </source>
</evidence>
<keyword evidence="1" id="KW-0378">Hydrolase</keyword>
<dbReference type="SUPFAM" id="SSF52499">
    <property type="entry name" value="Isochorismatase-like hydrolases"/>
    <property type="match status" value="1"/>
</dbReference>
<dbReference type="EMBL" id="SLZR01000001">
    <property type="protein sequence ID" value="TCS43807.1"/>
    <property type="molecule type" value="Genomic_DNA"/>
</dbReference>
<sequence>MSLTTAVVVIDVQQALCSGPFQTFESDRVIATINRVTDKARADGVPVFFVQHETETGPMVKGSAGWQLAEGLHQSEEDAYISKRFSDAFKETELQRYCDDQGIGHLIICGMQSEFCVDSTTRHALARGFEVTIIADGHTTLDTSVLPAEKISAHHNATWQNLTSYQNTAQVVHANELEI</sequence>
<comment type="caution">
    <text evidence="3">The sequence shown here is derived from an EMBL/GenBank/DDBJ whole genome shotgun (WGS) entry which is preliminary data.</text>
</comment>
<gene>
    <name evidence="3" type="ORF">BCF53_101150</name>
</gene>
<dbReference type="InterPro" id="IPR036380">
    <property type="entry name" value="Isochorismatase-like_sf"/>
</dbReference>
<dbReference type="CDD" id="cd01014">
    <property type="entry name" value="nicotinamidase_related"/>
    <property type="match status" value="1"/>
</dbReference>
<evidence type="ECO:0000259" key="2">
    <source>
        <dbReference type="Pfam" id="PF00857"/>
    </source>
</evidence>
<dbReference type="RefSeq" id="WP_132698866.1">
    <property type="nucleotide sequence ID" value="NZ_SLZR01000001.1"/>
</dbReference>
<keyword evidence="4" id="KW-1185">Reference proteome</keyword>
<evidence type="ECO:0000313" key="3">
    <source>
        <dbReference type="EMBL" id="TCS43807.1"/>
    </source>
</evidence>
<reference evidence="3 4" key="1">
    <citation type="submission" date="2019-03" db="EMBL/GenBank/DDBJ databases">
        <title>Genomic Encyclopedia of Archaeal and Bacterial Type Strains, Phase II (KMG-II): from individual species to whole genera.</title>
        <authorList>
            <person name="Goeker M."/>
        </authorList>
    </citation>
    <scope>NUCLEOTIDE SEQUENCE [LARGE SCALE GENOMIC DNA]</scope>
    <source>
        <strain evidence="3 4">DSM 15388</strain>
    </source>
</reference>
<dbReference type="AlphaFoldDB" id="A0A4R3IDJ0"/>
<dbReference type="InterPro" id="IPR000868">
    <property type="entry name" value="Isochorismatase-like_dom"/>
</dbReference>
<evidence type="ECO:0000256" key="1">
    <source>
        <dbReference type="ARBA" id="ARBA00022801"/>
    </source>
</evidence>
<dbReference type="PANTHER" id="PTHR43540:SF14">
    <property type="entry name" value="ISOCHORISMATASE"/>
    <property type="match status" value="1"/>
</dbReference>
<dbReference type="Pfam" id="PF00857">
    <property type="entry name" value="Isochorismatase"/>
    <property type="match status" value="1"/>
</dbReference>
<dbReference type="Proteomes" id="UP000295793">
    <property type="component" value="Unassembled WGS sequence"/>
</dbReference>
<feature type="domain" description="Isochorismatase-like" evidence="2">
    <location>
        <begin position="5"/>
        <end position="163"/>
    </location>
</feature>
<dbReference type="InterPro" id="IPR050272">
    <property type="entry name" value="Isochorismatase-like_hydrls"/>
</dbReference>
<organism evidence="3 4">
    <name type="scientific">Reinekea marinisedimentorum</name>
    <dbReference type="NCBI Taxonomy" id="230495"/>
    <lineage>
        <taxon>Bacteria</taxon>
        <taxon>Pseudomonadati</taxon>
        <taxon>Pseudomonadota</taxon>
        <taxon>Gammaproteobacteria</taxon>
        <taxon>Oceanospirillales</taxon>
        <taxon>Saccharospirillaceae</taxon>
        <taxon>Reinekea</taxon>
    </lineage>
</organism>
<name>A0A4R3IDJ0_9GAMM</name>
<accession>A0A4R3IDJ0</accession>
<protein>
    <submittedName>
        <fullName evidence="3">Nicotinamidase-related amidase</fullName>
    </submittedName>
</protein>
<proteinExistence type="predicted"/>